<organism evidence="1 2">
    <name type="scientific">Sporotomaculum syntrophicum</name>
    <dbReference type="NCBI Taxonomy" id="182264"/>
    <lineage>
        <taxon>Bacteria</taxon>
        <taxon>Bacillati</taxon>
        <taxon>Bacillota</taxon>
        <taxon>Clostridia</taxon>
        <taxon>Eubacteriales</taxon>
        <taxon>Desulfallaceae</taxon>
        <taxon>Sporotomaculum</taxon>
    </lineage>
</organism>
<evidence type="ECO:0000313" key="2">
    <source>
        <dbReference type="Proteomes" id="UP000798488"/>
    </source>
</evidence>
<gene>
    <name evidence="1" type="ORF">SPSYN_01899</name>
</gene>
<accession>A0A9D3AYS0</accession>
<dbReference type="AlphaFoldDB" id="A0A9D3AYS0"/>
<sequence>MWEYSVNLKAKDKGYHFTKSLALIKPLFKTHYLHDNGILVSKLAKHFDVIFTYIFSNAHH</sequence>
<dbReference type="EMBL" id="LSRS01000003">
    <property type="protein sequence ID" value="KAF1085751.1"/>
    <property type="molecule type" value="Genomic_DNA"/>
</dbReference>
<dbReference type="Proteomes" id="UP000798488">
    <property type="component" value="Unassembled WGS sequence"/>
</dbReference>
<reference evidence="1" key="1">
    <citation type="submission" date="2016-02" db="EMBL/GenBank/DDBJ databases">
        <title>Draft Genome Sequence of Sporotomaculum syntrophicum Strain FB, a Syntrophic Benzoate Degrader.</title>
        <authorList>
            <person name="Nobu M.K."/>
            <person name="Narihiro T."/>
            <person name="Qiu Y.-L."/>
            <person name="Ohashi A."/>
            <person name="Liu W.-T."/>
            <person name="Yuji S."/>
        </authorList>
    </citation>
    <scope>NUCLEOTIDE SEQUENCE</scope>
    <source>
        <strain evidence="1">FB</strain>
    </source>
</reference>
<proteinExistence type="predicted"/>
<comment type="caution">
    <text evidence="1">The sequence shown here is derived from an EMBL/GenBank/DDBJ whole genome shotgun (WGS) entry which is preliminary data.</text>
</comment>
<keyword evidence="2" id="KW-1185">Reference proteome</keyword>
<name>A0A9D3AYS0_9FIRM</name>
<protein>
    <submittedName>
        <fullName evidence="1">Uncharacterized protein</fullName>
    </submittedName>
</protein>
<evidence type="ECO:0000313" key="1">
    <source>
        <dbReference type="EMBL" id="KAF1085751.1"/>
    </source>
</evidence>